<feature type="compositionally biased region" description="Basic residues" evidence="1">
    <location>
        <begin position="195"/>
        <end position="207"/>
    </location>
</feature>
<feature type="compositionally biased region" description="Polar residues" evidence="1">
    <location>
        <begin position="626"/>
        <end position="638"/>
    </location>
</feature>
<dbReference type="HOGENOM" id="CLU_015655_0_0_1"/>
<dbReference type="eggNOG" id="ENOG502S3BB">
    <property type="taxonomic scope" value="Eukaryota"/>
</dbReference>
<feature type="compositionally biased region" description="Polar residues" evidence="1">
    <location>
        <begin position="356"/>
        <end position="394"/>
    </location>
</feature>
<keyword evidence="3" id="KW-1185">Reference proteome</keyword>
<dbReference type="InParanoid" id="H3GWB7"/>
<feature type="compositionally biased region" description="Polar residues" evidence="1">
    <location>
        <begin position="808"/>
        <end position="822"/>
    </location>
</feature>
<feature type="region of interest" description="Disordered" evidence="1">
    <location>
        <begin position="774"/>
        <end position="885"/>
    </location>
</feature>
<protein>
    <submittedName>
        <fullName evidence="2">Uncharacterized protein</fullName>
    </submittedName>
</protein>
<dbReference type="VEuPathDB" id="FungiDB:KRP22_10901"/>
<dbReference type="VEuPathDB" id="FungiDB:KRP23_11733"/>
<reference evidence="2" key="2">
    <citation type="submission" date="2015-06" db="UniProtKB">
        <authorList>
            <consortium name="EnsemblProtists"/>
        </authorList>
    </citation>
    <scope>IDENTIFICATION</scope>
    <source>
        <strain evidence="2">Pr102</strain>
    </source>
</reference>
<dbReference type="VEuPathDB" id="FungiDB:KRP22_10902"/>
<accession>H3GWB7</accession>
<proteinExistence type="predicted"/>
<feature type="compositionally biased region" description="Polar residues" evidence="1">
    <location>
        <begin position="778"/>
        <end position="787"/>
    </location>
</feature>
<feature type="compositionally biased region" description="Basic and acidic residues" evidence="1">
    <location>
        <begin position="597"/>
        <end position="606"/>
    </location>
</feature>
<feature type="compositionally biased region" description="Basic and acidic residues" evidence="1">
    <location>
        <begin position="251"/>
        <end position="261"/>
    </location>
</feature>
<feature type="compositionally biased region" description="Low complexity" evidence="1">
    <location>
        <begin position="411"/>
        <end position="427"/>
    </location>
</feature>
<feature type="compositionally biased region" description="Polar residues" evidence="1">
    <location>
        <begin position="863"/>
        <end position="875"/>
    </location>
</feature>
<dbReference type="VEuPathDB" id="FungiDB:KRP23_11734"/>
<feature type="compositionally biased region" description="Basic residues" evidence="1">
    <location>
        <begin position="216"/>
        <end position="228"/>
    </location>
</feature>
<dbReference type="EnsemblProtists" id="Phyra81761">
    <property type="protein sequence ID" value="Phyra81761"/>
    <property type="gene ID" value="Phyra81761"/>
</dbReference>
<dbReference type="Proteomes" id="UP000005238">
    <property type="component" value="Unassembled WGS sequence"/>
</dbReference>
<name>H3GWB7_PHYRM</name>
<feature type="compositionally biased region" description="Low complexity" evidence="1">
    <location>
        <begin position="610"/>
        <end position="625"/>
    </location>
</feature>
<dbReference type="OMA" id="VEMEACQ"/>
<reference evidence="3" key="1">
    <citation type="journal article" date="2006" name="Science">
        <title>Phytophthora genome sequences uncover evolutionary origins and mechanisms of pathogenesis.</title>
        <authorList>
            <person name="Tyler B.M."/>
            <person name="Tripathy S."/>
            <person name="Zhang X."/>
            <person name="Dehal P."/>
            <person name="Jiang R.H."/>
            <person name="Aerts A."/>
            <person name="Arredondo F.D."/>
            <person name="Baxter L."/>
            <person name="Bensasson D."/>
            <person name="Beynon J.L."/>
            <person name="Chapman J."/>
            <person name="Damasceno C.M."/>
            <person name="Dorrance A.E."/>
            <person name="Dou D."/>
            <person name="Dickerman A.W."/>
            <person name="Dubchak I.L."/>
            <person name="Garbelotto M."/>
            <person name="Gijzen M."/>
            <person name="Gordon S.G."/>
            <person name="Govers F."/>
            <person name="Grunwald N.J."/>
            <person name="Huang W."/>
            <person name="Ivors K.L."/>
            <person name="Jones R.W."/>
            <person name="Kamoun S."/>
            <person name="Krampis K."/>
            <person name="Lamour K.H."/>
            <person name="Lee M.K."/>
            <person name="McDonald W.H."/>
            <person name="Medina M."/>
            <person name="Meijer H.J."/>
            <person name="Nordberg E.K."/>
            <person name="Maclean D.J."/>
            <person name="Ospina-Giraldo M.D."/>
            <person name="Morris P.F."/>
            <person name="Phuntumart V."/>
            <person name="Putnam N.H."/>
            <person name="Rash S."/>
            <person name="Rose J.K."/>
            <person name="Sakihama Y."/>
            <person name="Salamov A.A."/>
            <person name="Savidor A."/>
            <person name="Scheuring C.F."/>
            <person name="Smith B.M."/>
            <person name="Sobral B.W."/>
            <person name="Terry A."/>
            <person name="Torto-Alalibo T.A."/>
            <person name="Win J."/>
            <person name="Xu Z."/>
            <person name="Zhang H."/>
            <person name="Grigoriev I.V."/>
            <person name="Rokhsar D.S."/>
            <person name="Boore J.L."/>
        </authorList>
    </citation>
    <scope>NUCLEOTIDE SEQUENCE [LARGE SCALE GENOMIC DNA]</scope>
    <source>
        <strain evidence="3">Pr102</strain>
    </source>
</reference>
<sequence>MGATVRCVIDDGSAQAELFMENGVAWELLTCTDGQRRRFEDILSNYVEELSYFSGRSANGNFATSMVEREQEYYQNELRAFVLDAIPSLRSVVVFAQRFYKTKQEQDRTSVLTFGKDIHLTTKTVPQPKLEAKRVDRLHVRSELQRRLAQLRLRSEPTSERPGQEATLPPTYAAPMQDPPADTEPQSQKKPGSTRARKTTPRTRAKKNAMESKKVATPRRRASPRNARKAQEAEKKEEKQADALEAAAAAVKEEQREEQRDATQGLEAVGKAENQQEMEELPPAKDTQLRRNYLQRIYRQLQSTHPHQDDSMIRQIATNVEMEACQASATRSQYVEAMDHEIHKLMQFEIQQANTPPVYASDTQSFDSNPQAQPVVSSEMQSGYSQQQMTQSRTFEYAQALAKAQSQEQASNGSRSSSFSTPRQSMSGDTSFQNLMNNPNPGYGRSSMQQQHQNTPTRVMNMQNLQQAGSPFSMATPLGQTLSQMEAQQQLGNFTMQQQMQQPGPMRTHSRPSTLQEFSAQIQHLDKSVLIELLWNQRTALAQWQRQAKHLELQLSAQKNAGNNMGSPGFQSSPYRYNSPMVGDGTFVNQNTNVEAEMQRARERSNSRVAQHQQHQMPQHPFAQQSNESSAGYSQAGGNTADWGENPQLYWEKIRLMKASYAEQLRTAQRALAQSTAPPNSLYSVKAQSMMQNIAMVLNILSERPTNVQPRKFDVLTSIDRFMQMSVTPIVQKVLSSGAMPHMNTSSQTVVASVPSPAVTASVATYSTVRTENDDAVVNQTENSTYQYDAPTITPKEPHTPALPASESRPSSVTDTQLSPGASLSPGENARDSSSKMQSSSLDDSLHDFSYFPEMDFEDPVPESSNFVKENNPSNIPRKRGIEDV</sequence>
<feature type="region of interest" description="Disordered" evidence="1">
    <location>
        <begin position="597"/>
        <end position="640"/>
    </location>
</feature>
<feature type="region of interest" description="Disordered" evidence="1">
    <location>
        <begin position="356"/>
        <end position="455"/>
    </location>
</feature>
<evidence type="ECO:0000313" key="3">
    <source>
        <dbReference type="Proteomes" id="UP000005238"/>
    </source>
</evidence>
<organism evidence="2 3">
    <name type="scientific">Phytophthora ramorum</name>
    <name type="common">Sudden oak death agent</name>
    <dbReference type="NCBI Taxonomy" id="164328"/>
    <lineage>
        <taxon>Eukaryota</taxon>
        <taxon>Sar</taxon>
        <taxon>Stramenopiles</taxon>
        <taxon>Oomycota</taxon>
        <taxon>Peronosporomycetes</taxon>
        <taxon>Peronosporales</taxon>
        <taxon>Peronosporaceae</taxon>
        <taxon>Phytophthora</taxon>
    </lineage>
</organism>
<feature type="region of interest" description="Disordered" evidence="1">
    <location>
        <begin position="150"/>
        <end position="264"/>
    </location>
</feature>
<feature type="compositionally biased region" description="Basic and acidic residues" evidence="1">
    <location>
        <begin position="153"/>
        <end position="163"/>
    </location>
</feature>
<evidence type="ECO:0000256" key="1">
    <source>
        <dbReference type="SAM" id="MobiDB-lite"/>
    </source>
</evidence>
<evidence type="ECO:0000313" key="2">
    <source>
        <dbReference type="EnsemblProtists" id="Phyra81761"/>
    </source>
</evidence>
<dbReference type="EMBL" id="DS566060">
    <property type="status" value="NOT_ANNOTATED_CDS"/>
    <property type="molecule type" value="Genomic_DNA"/>
</dbReference>
<feature type="compositionally biased region" description="Basic and acidic residues" evidence="1">
    <location>
        <begin position="229"/>
        <end position="242"/>
    </location>
</feature>
<dbReference type="AlphaFoldDB" id="H3GWB7"/>
<feature type="compositionally biased region" description="Polar residues" evidence="1">
    <location>
        <begin position="428"/>
        <end position="455"/>
    </location>
</feature>